<organism evidence="2 3">
    <name type="scientific">Sphingopyxis italica</name>
    <dbReference type="NCBI Taxonomy" id="1129133"/>
    <lineage>
        <taxon>Bacteria</taxon>
        <taxon>Pseudomonadati</taxon>
        <taxon>Pseudomonadota</taxon>
        <taxon>Alphaproteobacteria</taxon>
        <taxon>Sphingomonadales</taxon>
        <taxon>Sphingomonadaceae</taxon>
        <taxon>Sphingopyxis</taxon>
    </lineage>
</organism>
<accession>A0A7X5XSL3</accession>
<protein>
    <recommendedName>
        <fullName evidence="4">Secreted protein</fullName>
    </recommendedName>
</protein>
<dbReference type="AlphaFoldDB" id="A0A7X5XSL3"/>
<name>A0A7X5XSL3_9SPHN</name>
<dbReference type="EMBL" id="JAATIT010000002">
    <property type="protein sequence ID" value="NJB89526.1"/>
    <property type="molecule type" value="Genomic_DNA"/>
</dbReference>
<dbReference type="RefSeq" id="WP_167921010.1">
    <property type="nucleotide sequence ID" value="NZ_JAATIT010000002.1"/>
</dbReference>
<keyword evidence="3" id="KW-1185">Reference proteome</keyword>
<evidence type="ECO:0000256" key="1">
    <source>
        <dbReference type="SAM" id="SignalP"/>
    </source>
</evidence>
<comment type="caution">
    <text evidence="2">The sequence shown here is derived from an EMBL/GenBank/DDBJ whole genome shotgun (WGS) entry which is preliminary data.</text>
</comment>
<proteinExistence type="predicted"/>
<reference evidence="2 3" key="1">
    <citation type="submission" date="2020-03" db="EMBL/GenBank/DDBJ databases">
        <title>Genomic Encyclopedia of Type Strains, Phase IV (KMG-IV): sequencing the most valuable type-strain genomes for metagenomic binning, comparative biology and taxonomic classification.</title>
        <authorList>
            <person name="Goeker M."/>
        </authorList>
    </citation>
    <scope>NUCLEOTIDE SEQUENCE [LARGE SCALE GENOMIC DNA]</scope>
    <source>
        <strain evidence="2 3">DSM 25229</strain>
    </source>
</reference>
<dbReference type="Proteomes" id="UP000535078">
    <property type="component" value="Unassembled WGS sequence"/>
</dbReference>
<keyword evidence="1" id="KW-0732">Signal</keyword>
<evidence type="ECO:0000313" key="2">
    <source>
        <dbReference type="EMBL" id="NJB89526.1"/>
    </source>
</evidence>
<evidence type="ECO:0000313" key="3">
    <source>
        <dbReference type="Proteomes" id="UP000535078"/>
    </source>
</evidence>
<feature type="signal peptide" evidence="1">
    <location>
        <begin position="1"/>
        <end position="22"/>
    </location>
</feature>
<sequence>MKKSVLLFAAVMVAAASAPASAATDGTLSGSASTGTLNLNVQVDPMVSIRGLDDISLTIDAATIGSNFGTTSGISQFCVYSNADALGSYKVSVNGLNGDGLGNPYGLSGNSSGTQLNHTVGYYDAAAYNSIAATFMRPNVQKTMENTRAGQNRATDLACSNTGGQNASLRVGIRNSVALAALADTYTGTLSVVVAVP</sequence>
<evidence type="ECO:0008006" key="4">
    <source>
        <dbReference type="Google" id="ProtNLM"/>
    </source>
</evidence>
<gene>
    <name evidence="2" type="ORF">GGR90_001701</name>
</gene>
<feature type="chain" id="PRO_5031316084" description="Secreted protein" evidence="1">
    <location>
        <begin position="23"/>
        <end position="197"/>
    </location>
</feature>